<dbReference type="Proteomes" id="UP000245368">
    <property type="component" value="Chromosome"/>
</dbReference>
<dbReference type="InterPro" id="IPR022236">
    <property type="entry name" value="DUF3761"/>
</dbReference>
<accession>A0A2Z3JHH0</accession>
<dbReference type="EMBL" id="CP029494">
    <property type="protein sequence ID" value="AWN22820.1"/>
    <property type="molecule type" value="Genomic_DNA"/>
</dbReference>
<dbReference type="OrthoDB" id="8781863at2"/>
<protein>
    <submittedName>
        <fullName evidence="1">Uncharacterized protein</fullName>
    </submittedName>
</protein>
<evidence type="ECO:0000313" key="1">
    <source>
        <dbReference type="EMBL" id="AWN22820.1"/>
    </source>
</evidence>
<dbReference type="Pfam" id="PF12587">
    <property type="entry name" value="DUF3761"/>
    <property type="match status" value="1"/>
</dbReference>
<organism evidence="1 2">
    <name type="scientific">Deinococcus irradiatisoli</name>
    <dbReference type="NCBI Taxonomy" id="2202254"/>
    <lineage>
        <taxon>Bacteria</taxon>
        <taxon>Thermotogati</taxon>
        <taxon>Deinococcota</taxon>
        <taxon>Deinococci</taxon>
        <taxon>Deinococcales</taxon>
        <taxon>Deinococcaceae</taxon>
        <taxon>Deinococcus</taxon>
    </lineage>
</organism>
<keyword evidence="2" id="KW-1185">Reference proteome</keyword>
<dbReference type="KEGG" id="dez:DKM44_05930"/>
<gene>
    <name evidence="1" type="ORF">DKM44_05930</name>
</gene>
<sequence>MADSKPAGASAECRNGSYRRGTYSRHGGVASWF</sequence>
<dbReference type="RefSeq" id="WP_109826102.1">
    <property type="nucleotide sequence ID" value="NZ_CP029494.1"/>
</dbReference>
<evidence type="ECO:0000313" key="2">
    <source>
        <dbReference type="Proteomes" id="UP000245368"/>
    </source>
</evidence>
<dbReference type="AlphaFoldDB" id="A0A2Z3JHH0"/>
<reference evidence="1 2" key="1">
    <citation type="submission" date="2018-05" db="EMBL/GenBank/DDBJ databases">
        <title>Complete Genome Sequence of Deinococcus sp. strain 17bor-2.</title>
        <authorList>
            <person name="Srinivasan S."/>
        </authorList>
    </citation>
    <scope>NUCLEOTIDE SEQUENCE [LARGE SCALE GENOMIC DNA]</scope>
    <source>
        <strain evidence="1 2">17bor-2</strain>
    </source>
</reference>
<proteinExistence type="predicted"/>
<name>A0A2Z3JHH0_9DEIO</name>